<dbReference type="InterPro" id="IPR003593">
    <property type="entry name" value="AAA+_ATPase"/>
</dbReference>
<reference evidence="7 8" key="1">
    <citation type="submission" date="2018-03" db="EMBL/GenBank/DDBJ databases">
        <authorList>
            <person name="Gully D."/>
        </authorList>
    </citation>
    <scope>NUCLEOTIDE SEQUENCE [LARGE SCALE GENOMIC DNA]</scope>
    <source>
        <strain evidence="7">ORS3257</strain>
    </source>
</reference>
<evidence type="ECO:0000256" key="1">
    <source>
        <dbReference type="ARBA" id="ARBA00005417"/>
    </source>
</evidence>
<evidence type="ECO:0000256" key="3">
    <source>
        <dbReference type="ARBA" id="ARBA00022741"/>
    </source>
</evidence>
<dbReference type="PROSITE" id="PS00211">
    <property type="entry name" value="ABC_TRANSPORTER_1"/>
    <property type="match status" value="1"/>
</dbReference>
<gene>
    <name evidence="7" type="ORF">BRAD3257_1814</name>
</gene>
<name>A0A2U3PUZ3_9BRAD</name>
<dbReference type="PANTHER" id="PTHR42788:SF13">
    <property type="entry name" value="ALIPHATIC SULFONATES IMPORT ATP-BINDING PROTEIN SSUB"/>
    <property type="match status" value="1"/>
</dbReference>
<dbReference type="CDD" id="cd03293">
    <property type="entry name" value="ABC_NrtD_SsuB_transporters"/>
    <property type="match status" value="1"/>
</dbReference>
<evidence type="ECO:0000256" key="2">
    <source>
        <dbReference type="ARBA" id="ARBA00022448"/>
    </source>
</evidence>
<dbReference type="SUPFAM" id="SSF52540">
    <property type="entry name" value="P-loop containing nucleoside triphosphate hydrolases"/>
    <property type="match status" value="1"/>
</dbReference>
<dbReference type="Gene3D" id="3.40.50.300">
    <property type="entry name" value="P-loop containing nucleotide triphosphate hydrolases"/>
    <property type="match status" value="1"/>
</dbReference>
<organism evidence="7 8">
    <name type="scientific">Bradyrhizobium vignae</name>
    <dbReference type="NCBI Taxonomy" id="1549949"/>
    <lineage>
        <taxon>Bacteria</taxon>
        <taxon>Pseudomonadati</taxon>
        <taxon>Pseudomonadota</taxon>
        <taxon>Alphaproteobacteria</taxon>
        <taxon>Hyphomicrobiales</taxon>
        <taxon>Nitrobacteraceae</taxon>
        <taxon>Bradyrhizobium</taxon>
    </lineage>
</organism>
<feature type="domain" description="ABC transporter" evidence="6">
    <location>
        <begin position="24"/>
        <end position="256"/>
    </location>
</feature>
<comment type="similarity">
    <text evidence="1">Belongs to the ABC transporter superfamily.</text>
</comment>
<evidence type="ECO:0000259" key="6">
    <source>
        <dbReference type="PROSITE" id="PS50893"/>
    </source>
</evidence>
<evidence type="ECO:0000256" key="5">
    <source>
        <dbReference type="ARBA" id="ARBA00024722"/>
    </source>
</evidence>
<evidence type="ECO:0000313" key="7">
    <source>
        <dbReference type="EMBL" id="SPP92928.1"/>
    </source>
</evidence>
<dbReference type="KEGG" id="bvz:BRAD3257_1814"/>
<dbReference type="AlphaFoldDB" id="A0A2U3PUZ3"/>
<dbReference type="GO" id="GO:0016887">
    <property type="term" value="F:ATP hydrolysis activity"/>
    <property type="evidence" value="ECO:0007669"/>
    <property type="project" value="InterPro"/>
</dbReference>
<keyword evidence="4" id="KW-0067">ATP-binding</keyword>
<dbReference type="EMBL" id="LS398110">
    <property type="protein sequence ID" value="SPP92928.1"/>
    <property type="molecule type" value="Genomic_DNA"/>
</dbReference>
<proteinExistence type="inferred from homology"/>
<comment type="function">
    <text evidence="5">Involved in beta-(1--&gt;2)glucan export. Transmembrane domains (TMD) form a pore in the inner membrane and the ATP-binding domain (NBD) is responsible for energy generation.</text>
</comment>
<dbReference type="PANTHER" id="PTHR42788">
    <property type="entry name" value="TAURINE IMPORT ATP-BINDING PROTEIN-RELATED"/>
    <property type="match status" value="1"/>
</dbReference>
<dbReference type="PROSITE" id="PS50893">
    <property type="entry name" value="ABC_TRANSPORTER_2"/>
    <property type="match status" value="1"/>
</dbReference>
<evidence type="ECO:0000256" key="4">
    <source>
        <dbReference type="ARBA" id="ARBA00022840"/>
    </source>
</evidence>
<dbReference type="Pfam" id="PF00005">
    <property type="entry name" value="ABC_tran"/>
    <property type="match status" value="1"/>
</dbReference>
<dbReference type="InterPro" id="IPR017871">
    <property type="entry name" value="ABC_transporter-like_CS"/>
</dbReference>
<dbReference type="InterPro" id="IPR003439">
    <property type="entry name" value="ABC_transporter-like_ATP-bd"/>
</dbReference>
<accession>A0A2U3PUZ3</accession>
<dbReference type="RefSeq" id="WP_244607881.1">
    <property type="nucleotide sequence ID" value="NZ_LS398110.1"/>
</dbReference>
<dbReference type="InterPro" id="IPR050166">
    <property type="entry name" value="ABC_transporter_ATP-bind"/>
</dbReference>
<sequence length="276" mass="30179">MNLSMLSPTAVDRTSKPAQSAVAIEIEGLSKTYQAADGRSVRAVDTVTASIHEGEFVSILGPSGCGKSTLMMMLTGLLAASEGVVRYRGRRIEGPQADFGVVFQDSILFPWRTVIQNVRLPAEVRGIARSDQALRAKQLIELVGLGGFETKYPKELSGGMQQRVAIARALMLDPKLILMDEPFGALDAMTREQMNLELQRISLATRATVIFVTHSISEAVFLSDRVFVMSGRPSTVRAIVPIDMPRPRPIEIMNSDKFGVYVADVRAELERRGAKS</sequence>
<dbReference type="InterPro" id="IPR027417">
    <property type="entry name" value="P-loop_NTPase"/>
</dbReference>
<dbReference type="GO" id="GO:0005524">
    <property type="term" value="F:ATP binding"/>
    <property type="evidence" value="ECO:0007669"/>
    <property type="project" value="UniProtKB-KW"/>
</dbReference>
<dbReference type="SMART" id="SM00382">
    <property type="entry name" value="AAA"/>
    <property type="match status" value="1"/>
</dbReference>
<protein>
    <recommendedName>
        <fullName evidence="6">ABC transporter domain-containing protein</fullName>
    </recommendedName>
</protein>
<dbReference type="Proteomes" id="UP000246085">
    <property type="component" value="Chromosome BRAD3257"/>
</dbReference>
<keyword evidence="3" id="KW-0547">Nucleotide-binding</keyword>
<evidence type="ECO:0000313" key="8">
    <source>
        <dbReference type="Proteomes" id="UP000246085"/>
    </source>
</evidence>
<keyword evidence="2" id="KW-0813">Transport</keyword>